<dbReference type="AlphaFoldDB" id="A0AB40B9Q2"/>
<organism evidence="8 9">
    <name type="scientific">Dioscorea cayennensis subsp. rotundata</name>
    <name type="common">White Guinea yam</name>
    <name type="synonym">Dioscorea rotundata</name>
    <dbReference type="NCBI Taxonomy" id="55577"/>
    <lineage>
        <taxon>Eukaryota</taxon>
        <taxon>Viridiplantae</taxon>
        <taxon>Streptophyta</taxon>
        <taxon>Embryophyta</taxon>
        <taxon>Tracheophyta</taxon>
        <taxon>Spermatophyta</taxon>
        <taxon>Magnoliopsida</taxon>
        <taxon>Liliopsida</taxon>
        <taxon>Dioscoreales</taxon>
        <taxon>Dioscoreaceae</taxon>
        <taxon>Dioscorea</taxon>
    </lineage>
</organism>
<keyword evidence="4 7" id="KW-0812">Transmembrane</keyword>
<evidence type="ECO:0000256" key="6">
    <source>
        <dbReference type="ARBA" id="ARBA00023136"/>
    </source>
</evidence>
<dbReference type="InterPro" id="IPR045018">
    <property type="entry name" value="Azg-like"/>
</dbReference>
<reference evidence="9" key="1">
    <citation type="submission" date="2025-08" db="UniProtKB">
        <authorList>
            <consortium name="RefSeq"/>
        </authorList>
    </citation>
    <scope>IDENTIFICATION</scope>
</reference>
<proteinExistence type="inferred from homology"/>
<dbReference type="PANTHER" id="PTHR43337">
    <property type="entry name" value="XANTHINE/URACIL PERMEASE C887.17-RELATED"/>
    <property type="match status" value="1"/>
</dbReference>
<dbReference type="GO" id="GO:0005886">
    <property type="term" value="C:plasma membrane"/>
    <property type="evidence" value="ECO:0007669"/>
    <property type="project" value="TreeGrafter"/>
</dbReference>
<dbReference type="GO" id="GO:0005345">
    <property type="term" value="F:purine nucleobase transmembrane transporter activity"/>
    <property type="evidence" value="ECO:0007669"/>
    <property type="project" value="TreeGrafter"/>
</dbReference>
<feature type="transmembrane region" description="Helical" evidence="7">
    <location>
        <begin position="103"/>
        <end position="131"/>
    </location>
</feature>
<name>A0AB40B9Q2_DIOCR</name>
<feature type="transmembrane region" description="Helical" evidence="7">
    <location>
        <begin position="370"/>
        <end position="392"/>
    </location>
</feature>
<feature type="transmembrane region" description="Helical" evidence="7">
    <location>
        <begin position="187"/>
        <end position="204"/>
    </location>
</feature>
<evidence type="ECO:0000313" key="8">
    <source>
        <dbReference type="Proteomes" id="UP001515500"/>
    </source>
</evidence>
<dbReference type="Pfam" id="PF00860">
    <property type="entry name" value="Xan_ur_permease"/>
    <property type="match status" value="1"/>
</dbReference>
<evidence type="ECO:0000256" key="4">
    <source>
        <dbReference type="ARBA" id="ARBA00022692"/>
    </source>
</evidence>
<dbReference type="PANTHER" id="PTHR43337:SF13">
    <property type="entry name" value="ADENINE_GUANINE PERMEASE AZG2"/>
    <property type="match status" value="1"/>
</dbReference>
<gene>
    <name evidence="9" type="primary">LOC120260537</name>
</gene>
<feature type="transmembrane region" description="Helical" evidence="7">
    <location>
        <begin position="246"/>
        <end position="264"/>
    </location>
</feature>
<dbReference type="RefSeq" id="XP_039123967.1">
    <property type="nucleotide sequence ID" value="XM_039268033.1"/>
</dbReference>
<evidence type="ECO:0000256" key="2">
    <source>
        <dbReference type="ARBA" id="ARBA00005697"/>
    </source>
</evidence>
<dbReference type="GO" id="GO:0015853">
    <property type="term" value="P:adenine transport"/>
    <property type="evidence" value="ECO:0007669"/>
    <property type="project" value="TreeGrafter"/>
</dbReference>
<dbReference type="GeneID" id="120260537"/>
<keyword evidence="5 7" id="KW-1133">Transmembrane helix</keyword>
<dbReference type="Proteomes" id="UP001515500">
    <property type="component" value="Chromosome 5"/>
</dbReference>
<keyword evidence="3" id="KW-0813">Transport</keyword>
<feature type="transmembrane region" description="Helical" evidence="7">
    <location>
        <begin position="460"/>
        <end position="489"/>
    </location>
</feature>
<dbReference type="InterPro" id="IPR006043">
    <property type="entry name" value="NCS2"/>
</dbReference>
<evidence type="ECO:0000256" key="7">
    <source>
        <dbReference type="SAM" id="Phobius"/>
    </source>
</evidence>
<comment type="similarity">
    <text evidence="2">Belongs to the nucleobase:cation symporter-2 (NCS2) (TC 2.A.40) family. Azg-like subfamily.</text>
</comment>
<keyword evidence="8" id="KW-1185">Reference proteome</keyword>
<accession>A0AB40B9Q2</accession>
<protein>
    <submittedName>
        <fullName evidence="9">Adenine/guanine permease AZG2</fullName>
    </submittedName>
</protein>
<evidence type="ECO:0000256" key="5">
    <source>
        <dbReference type="ARBA" id="ARBA00022989"/>
    </source>
</evidence>
<feature type="transmembrane region" description="Helical" evidence="7">
    <location>
        <begin position="404"/>
        <end position="425"/>
    </location>
</feature>
<feature type="transmembrane region" description="Helical" evidence="7">
    <location>
        <begin position="328"/>
        <end position="350"/>
    </location>
</feature>
<evidence type="ECO:0000256" key="1">
    <source>
        <dbReference type="ARBA" id="ARBA00004141"/>
    </source>
</evidence>
<dbReference type="GO" id="GO:0015854">
    <property type="term" value="P:guanine transport"/>
    <property type="evidence" value="ECO:0007669"/>
    <property type="project" value="TreeGrafter"/>
</dbReference>
<feature type="transmembrane region" description="Helical" evidence="7">
    <location>
        <begin position="151"/>
        <end position="175"/>
    </location>
</feature>
<evidence type="ECO:0000256" key="3">
    <source>
        <dbReference type="ARBA" id="ARBA00022448"/>
    </source>
</evidence>
<comment type="subcellular location">
    <subcellularLocation>
        <location evidence="1">Membrane</location>
        <topology evidence="1">Multi-pass membrane protein</topology>
    </subcellularLocation>
</comment>
<evidence type="ECO:0000313" key="9">
    <source>
        <dbReference type="RefSeq" id="XP_039123967.1"/>
    </source>
</evidence>
<sequence length="530" mass="57148">MDGGPCKKLTEMSKSSWKNFTSSCHRAENSLNRAVADSLIGRYFKLDVRKSSFTTELRAGTATFLTMAYIISVNSSILSDSGGPCSFSDTNYQSCLSQTRSDLVVATIVPAIIGSLLMGTFANLPLALAPAMGTNAYFTYNMVGVHGSGPVPYGTALAVVMCEGCVFLALSVLGLRSKLARMIPRSIRLASAAGIGLFLAFVGLQPHQGLSLIGPSPSTLVTLTACSHSDPITGACLSGTMQSPTFWLGTAGFLITTFALTKNIKGSMIYGILFVTFISWFRNTSVTMFPDTPIGDSNYDYFKRVFDFHLIKNTAGMISFKHFNRSEVWVALSTLLYVDVLDASSIMYSMAEFGGFTDESGGFQGEYRAFMVDASTTIVSSSLGATTVTAFIESTAGMREGGRTGITAVVVALYFTAALFFTPVFRSVPPWAVGPSMVVVGMMMMKMIKDIEWGDAKEGVPAFLTMILMPLTYSISNGIIAGIGVYVVLRLWDYFESLVKWMRKMKKFMEDAHNQVSAASADTVPCSSVV</sequence>
<keyword evidence="6 7" id="KW-0472">Membrane</keyword>